<dbReference type="AlphaFoldDB" id="A0A3S0YGD9"/>
<dbReference type="GO" id="GO:0042597">
    <property type="term" value="C:periplasmic space"/>
    <property type="evidence" value="ECO:0007669"/>
    <property type="project" value="UniProtKB-SubCell"/>
</dbReference>
<dbReference type="PROSITE" id="PS51257">
    <property type="entry name" value="PROKAR_LIPOPROTEIN"/>
    <property type="match status" value="1"/>
</dbReference>
<dbReference type="Gene3D" id="3.40.190.10">
    <property type="entry name" value="Periplasmic binding protein-like II"/>
    <property type="match status" value="2"/>
</dbReference>
<evidence type="ECO:0000256" key="3">
    <source>
        <dbReference type="ARBA" id="ARBA00022729"/>
    </source>
</evidence>
<proteinExistence type="predicted"/>
<dbReference type="InterPro" id="IPR006059">
    <property type="entry name" value="SBP"/>
</dbReference>
<dbReference type="EMBL" id="RSCJ01000005">
    <property type="protein sequence ID" value="RUR84044.1"/>
    <property type="molecule type" value="Genomic_DNA"/>
</dbReference>
<dbReference type="SUPFAM" id="SSF53850">
    <property type="entry name" value="Periplasmic binding protein-like II"/>
    <property type="match status" value="1"/>
</dbReference>
<evidence type="ECO:0000256" key="5">
    <source>
        <dbReference type="PIRSR" id="PIRSR019574-1"/>
    </source>
</evidence>
<dbReference type="Pfam" id="PF13416">
    <property type="entry name" value="SBP_bac_8"/>
    <property type="match status" value="1"/>
</dbReference>
<dbReference type="InterPro" id="IPR001188">
    <property type="entry name" value="Sperm_putr-bd"/>
</dbReference>
<dbReference type="Proteomes" id="UP000268857">
    <property type="component" value="Unassembled WGS sequence"/>
</dbReference>
<dbReference type="STRING" id="211165.GCA_000317285_00895"/>
<organism evidence="6 7">
    <name type="scientific">Chlorogloeopsis fritschii PCC 6912</name>
    <dbReference type="NCBI Taxonomy" id="211165"/>
    <lineage>
        <taxon>Bacteria</taxon>
        <taxon>Bacillati</taxon>
        <taxon>Cyanobacteriota</taxon>
        <taxon>Cyanophyceae</taxon>
        <taxon>Nostocales</taxon>
        <taxon>Chlorogloeopsidaceae</taxon>
        <taxon>Chlorogloeopsis</taxon>
    </lineage>
</organism>
<keyword evidence="3" id="KW-0732">Signal</keyword>
<dbReference type="GO" id="GO:0019808">
    <property type="term" value="F:polyamine binding"/>
    <property type="evidence" value="ECO:0007669"/>
    <property type="project" value="InterPro"/>
</dbReference>
<dbReference type="PANTHER" id="PTHR30222">
    <property type="entry name" value="SPERMIDINE/PUTRESCINE-BINDING PERIPLASMIC PROTEIN"/>
    <property type="match status" value="1"/>
</dbReference>
<keyword evidence="4" id="KW-0574">Periplasm</keyword>
<evidence type="ECO:0000256" key="1">
    <source>
        <dbReference type="ARBA" id="ARBA00004418"/>
    </source>
</evidence>
<dbReference type="OrthoDB" id="9769319at2"/>
<accession>A0A3S0YGD9</accession>
<reference evidence="6 7" key="1">
    <citation type="journal article" date="2019" name="Genome Biol. Evol.">
        <title>Day and night: Metabolic profiles and evolutionary relationships of six axenic non-marine cyanobacteria.</title>
        <authorList>
            <person name="Will S.E."/>
            <person name="Henke P."/>
            <person name="Boedeker C."/>
            <person name="Huang S."/>
            <person name="Brinkmann H."/>
            <person name="Rohde M."/>
            <person name="Jarek M."/>
            <person name="Friedl T."/>
            <person name="Seufert S."/>
            <person name="Schumacher M."/>
            <person name="Overmann J."/>
            <person name="Neumann-Schaal M."/>
            <person name="Petersen J."/>
        </authorList>
    </citation>
    <scope>NUCLEOTIDE SEQUENCE [LARGE SCALE GENOMIC DNA]</scope>
    <source>
        <strain evidence="6 7">PCC 6912</strain>
    </source>
</reference>
<dbReference type="GO" id="GO:0015846">
    <property type="term" value="P:polyamine transport"/>
    <property type="evidence" value="ECO:0007669"/>
    <property type="project" value="InterPro"/>
</dbReference>
<dbReference type="PRINTS" id="PR00909">
    <property type="entry name" value="SPERMDNBNDNG"/>
</dbReference>
<feature type="binding site" evidence="5">
    <location>
        <begin position="182"/>
        <end position="185"/>
    </location>
    <ligand>
        <name>spermidine</name>
        <dbReference type="ChEBI" id="CHEBI:57834"/>
    </ligand>
</feature>
<keyword evidence="7" id="KW-1185">Reference proteome</keyword>
<evidence type="ECO:0000313" key="7">
    <source>
        <dbReference type="Proteomes" id="UP000268857"/>
    </source>
</evidence>
<dbReference type="RefSeq" id="WP_016873456.1">
    <property type="nucleotide sequence ID" value="NZ_AJLN01000045.1"/>
</dbReference>
<comment type="subcellular location">
    <subcellularLocation>
        <location evidence="1">Periplasm</location>
    </subcellularLocation>
</comment>
<protein>
    <submittedName>
        <fullName evidence="6">Spermidine/putrescine ABC transporter substrate-binding protein</fullName>
    </submittedName>
</protein>
<sequence length="361" mass="40743">MTKRRQFLQGVAALSGLSLTGCGWRLADVRASSTNRGSRDQLDIYTWTQYTNQELLKTFTTQTGIKIIADFYDSNEVMLAKLQAGGGGSYSLVYPSDYMVQKMVEKGLLAQINHQLLTGLDNLFPQFQNPTYDANNSYSIPFTWGTTGLIYNSEIITTPPQDWDYLWQNKELLNKRVTLLNDVREVMGAVLRMLGYSYNSKNENEIKQAYEKLKELKPIISAFDTDAWRNKIVAGDLSLAMCYSLDGVKISQENPKLKYVLPKSGSSLWTDTVAILKTAPNPDGAYAWLNFMLQPEVAAKTSQILTVATPNRAAFELLPPEIQTNTDIFPSEDLLEKCERITPLGQIEEVYDRYWTELTSS</sequence>
<dbReference type="PIRSF" id="PIRSF019574">
    <property type="entry name" value="Periplasmic_polyamine_BP"/>
    <property type="match status" value="1"/>
</dbReference>
<dbReference type="InterPro" id="IPR006311">
    <property type="entry name" value="TAT_signal"/>
</dbReference>
<gene>
    <name evidence="6" type="primary">potD</name>
    <name evidence="6" type="ORF">PCC6912_16380</name>
</gene>
<dbReference type="PANTHER" id="PTHR30222:SF17">
    <property type="entry name" value="SPERMIDINE_PUTRESCINE-BINDING PERIPLASMIC PROTEIN"/>
    <property type="match status" value="1"/>
</dbReference>
<dbReference type="PROSITE" id="PS51318">
    <property type="entry name" value="TAT"/>
    <property type="match status" value="1"/>
</dbReference>
<name>A0A3S0YGD9_CHLFR</name>
<keyword evidence="2" id="KW-0813">Transport</keyword>
<comment type="caution">
    <text evidence="6">The sequence shown here is derived from an EMBL/GenBank/DDBJ whole genome shotgun (WGS) entry which is preliminary data.</text>
</comment>
<feature type="binding site" evidence="5">
    <location>
        <position position="98"/>
    </location>
    <ligand>
        <name>spermidine</name>
        <dbReference type="ChEBI" id="CHEBI:57834"/>
    </ligand>
</feature>
<dbReference type="CDD" id="cd13590">
    <property type="entry name" value="PBP2_PotD_PotF_like"/>
    <property type="match status" value="1"/>
</dbReference>
<evidence type="ECO:0000256" key="4">
    <source>
        <dbReference type="ARBA" id="ARBA00022764"/>
    </source>
</evidence>
<evidence type="ECO:0000313" key="6">
    <source>
        <dbReference type="EMBL" id="RUR84044.1"/>
    </source>
</evidence>
<evidence type="ECO:0000256" key="2">
    <source>
        <dbReference type="ARBA" id="ARBA00022448"/>
    </source>
</evidence>